<dbReference type="EMBL" id="NMUH01001756">
    <property type="protein sequence ID" value="MQL95124.1"/>
    <property type="molecule type" value="Genomic_DNA"/>
</dbReference>
<comment type="caution">
    <text evidence="1">The sequence shown here is derived from an EMBL/GenBank/DDBJ whole genome shotgun (WGS) entry which is preliminary data.</text>
</comment>
<sequence length="170" mass="18792">MRGSRRELEWEWELKLEKKVEVGVGVEVGEKVEVEASDLNAKRGRAGIDWLEGTCVISTWSNSIHLHIEIETKRSWGDSAMISSEAGLPAVPNRSSSYNPGSNLLTSSQLQMWARSPPCTCRAACSSHSRHRTFHTQNRSHIETLARTIVPAIALSSPDKRTASPDQTGL</sequence>
<organism evidence="1 2">
    <name type="scientific">Colocasia esculenta</name>
    <name type="common">Wild taro</name>
    <name type="synonym">Arum esculentum</name>
    <dbReference type="NCBI Taxonomy" id="4460"/>
    <lineage>
        <taxon>Eukaryota</taxon>
        <taxon>Viridiplantae</taxon>
        <taxon>Streptophyta</taxon>
        <taxon>Embryophyta</taxon>
        <taxon>Tracheophyta</taxon>
        <taxon>Spermatophyta</taxon>
        <taxon>Magnoliopsida</taxon>
        <taxon>Liliopsida</taxon>
        <taxon>Araceae</taxon>
        <taxon>Aroideae</taxon>
        <taxon>Colocasieae</taxon>
        <taxon>Colocasia</taxon>
    </lineage>
</organism>
<evidence type="ECO:0000313" key="1">
    <source>
        <dbReference type="EMBL" id="MQL95124.1"/>
    </source>
</evidence>
<reference evidence="1" key="1">
    <citation type="submission" date="2017-07" db="EMBL/GenBank/DDBJ databases">
        <title>Taro Niue Genome Assembly and Annotation.</title>
        <authorList>
            <person name="Atibalentja N."/>
            <person name="Keating K."/>
            <person name="Fields C.J."/>
        </authorList>
    </citation>
    <scope>NUCLEOTIDE SEQUENCE</scope>
    <source>
        <strain evidence="1">Niue_2</strain>
        <tissue evidence="1">Leaf</tissue>
    </source>
</reference>
<proteinExistence type="predicted"/>
<dbReference type="AlphaFoldDB" id="A0A843VPU5"/>
<protein>
    <submittedName>
        <fullName evidence="1">Uncharacterized protein</fullName>
    </submittedName>
</protein>
<gene>
    <name evidence="1" type="ORF">Taro_027788</name>
</gene>
<dbReference type="Proteomes" id="UP000652761">
    <property type="component" value="Unassembled WGS sequence"/>
</dbReference>
<evidence type="ECO:0000313" key="2">
    <source>
        <dbReference type="Proteomes" id="UP000652761"/>
    </source>
</evidence>
<accession>A0A843VPU5</accession>
<keyword evidence="2" id="KW-1185">Reference proteome</keyword>
<name>A0A843VPU5_COLES</name>